<dbReference type="Pfam" id="PF00009">
    <property type="entry name" value="GTP_EFTU"/>
    <property type="match status" value="1"/>
</dbReference>
<keyword evidence="4" id="KW-0547">Nucleotide-binding</keyword>
<comment type="similarity">
    <text evidence="1 8">Belongs to the TRAFAC class translation factor GTPase superfamily. Classic translation factor GTPase family. IF-2 subfamily.</text>
</comment>
<dbReference type="InterPro" id="IPR023115">
    <property type="entry name" value="TIF_IF2_dom3"/>
</dbReference>
<dbReference type="InterPro" id="IPR015760">
    <property type="entry name" value="TIF_IF2"/>
</dbReference>
<comment type="function">
    <text evidence="8">One of the essential components for the initiation of protein synthesis. Protects formylmethionyl-tRNA from spontaneous hydrolysis and promotes its binding to the 30S ribosomal subunits. Also involved in the hydrolysis of GTP during the formation of the 70S ribosomal complex.</text>
</comment>
<dbReference type="PANTHER" id="PTHR43381:SF4">
    <property type="entry name" value="EUKARYOTIC TRANSLATION INITIATION FACTOR 5B"/>
    <property type="match status" value="1"/>
</dbReference>
<dbReference type="PRINTS" id="PR00315">
    <property type="entry name" value="ELONGATNFCT"/>
</dbReference>
<dbReference type="InterPro" id="IPR000795">
    <property type="entry name" value="T_Tr_GTP-bd_dom"/>
</dbReference>
<dbReference type="AlphaFoldDB" id="A0A0G0SW95"/>
<protein>
    <recommendedName>
        <fullName evidence="2 7">Translation initiation factor IF-2</fullName>
    </recommendedName>
</protein>
<dbReference type="Pfam" id="PF11987">
    <property type="entry name" value="IF-2"/>
    <property type="match status" value="1"/>
</dbReference>
<dbReference type="Pfam" id="PF22042">
    <property type="entry name" value="EF-G_D2"/>
    <property type="match status" value="1"/>
</dbReference>
<name>A0A0G0SW95_9BACT</name>
<dbReference type="CDD" id="cd01887">
    <property type="entry name" value="IF2_eIF5B"/>
    <property type="match status" value="1"/>
</dbReference>
<dbReference type="GO" id="GO:0005525">
    <property type="term" value="F:GTP binding"/>
    <property type="evidence" value="ECO:0007669"/>
    <property type="project" value="UniProtKB-KW"/>
</dbReference>
<dbReference type="PATRIC" id="fig|1618552.3.peg.587"/>
<evidence type="ECO:0000256" key="4">
    <source>
        <dbReference type="ARBA" id="ARBA00022741"/>
    </source>
</evidence>
<dbReference type="GO" id="GO:0003743">
    <property type="term" value="F:translation initiation factor activity"/>
    <property type="evidence" value="ECO:0007669"/>
    <property type="project" value="UniProtKB-UniRule"/>
</dbReference>
<dbReference type="SUPFAM" id="SSF52156">
    <property type="entry name" value="Initiation factor IF2/eIF5b, domain 3"/>
    <property type="match status" value="1"/>
</dbReference>
<dbReference type="InterPro" id="IPR053905">
    <property type="entry name" value="EF-G-like_DII"/>
</dbReference>
<dbReference type="PANTHER" id="PTHR43381">
    <property type="entry name" value="TRANSLATION INITIATION FACTOR IF-2-RELATED"/>
    <property type="match status" value="1"/>
</dbReference>
<dbReference type="NCBIfam" id="TIGR00487">
    <property type="entry name" value="IF-2"/>
    <property type="match status" value="1"/>
</dbReference>
<dbReference type="InterPro" id="IPR005225">
    <property type="entry name" value="Small_GTP-bd"/>
</dbReference>
<dbReference type="NCBIfam" id="TIGR00231">
    <property type="entry name" value="small_GTP"/>
    <property type="match status" value="1"/>
</dbReference>
<dbReference type="Gene3D" id="3.40.50.10050">
    <property type="entry name" value="Translation initiation factor IF- 2, domain 3"/>
    <property type="match status" value="1"/>
</dbReference>
<keyword evidence="5 8" id="KW-0648">Protein biosynthesis</keyword>
<dbReference type="GO" id="GO:0005737">
    <property type="term" value="C:cytoplasm"/>
    <property type="evidence" value="ECO:0007669"/>
    <property type="project" value="UniProtKB-UniRule"/>
</dbReference>
<evidence type="ECO:0000256" key="5">
    <source>
        <dbReference type="ARBA" id="ARBA00022917"/>
    </source>
</evidence>
<gene>
    <name evidence="10" type="ORF">UT61_C0019G0004</name>
</gene>
<dbReference type="Gene3D" id="2.40.30.10">
    <property type="entry name" value="Translation factors"/>
    <property type="match status" value="2"/>
</dbReference>
<dbReference type="GO" id="GO:0003924">
    <property type="term" value="F:GTPase activity"/>
    <property type="evidence" value="ECO:0007669"/>
    <property type="project" value="InterPro"/>
</dbReference>
<evidence type="ECO:0000256" key="1">
    <source>
        <dbReference type="ARBA" id="ARBA00007733"/>
    </source>
</evidence>
<dbReference type="InterPro" id="IPR036925">
    <property type="entry name" value="TIF_IF2_dom3_sf"/>
</dbReference>
<proteinExistence type="inferred from homology"/>
<evidence type="ECO:0000256" key="2">
    <source>
        <dbReference type="ARBA" id="ARBA00020675"/>
    </source>
</evidence>
<reference evidence="10 11" key="1">
    <citation type="journal article" date="2015" name="Nature">
        <title>rRNA introns, odd ribosomes, and small enigmatic genomes across a large radiation of phyla.</title>
        <authorList>
            <person name="Brown C.T."/>
            <person name="Hug L.A."/>
            <person name="Thomas B.C."/>
            <person name="Sharon I."/>
            <person name="Castelle C.J."/>
            <person name="Singh A."/>
            <person name="Wilkins M.J."/>
            <person name="Williams K.H."/>
            <person name="Banfield J.F."/>
        </authorList>
    </citation>
    <scope>NUCLEOTIDE SEQUENCE [LARGE SCALE GENOMIC DNA]</scope>
</reference>
<dbReference type="Proteomes" id="UP000034793">
    <property type="component" value="Unassembled WGS sequence"/>
</dbReference>
<dbReference type="PROSITE" id="PS51722">
    <property type="entry name" value="G_TR_2"/>
    <property type="match status" value="1"/>
</dbReference>
<sequence length="504" mass="54872">MKIPSKKEIGNLLSRSPIVVVMGHIDHGKSTLLDYIRKTNTTKKEAGGITQHVSAYEAEVTVSGEERKMTFLDTPGHEAFCSVRERSAQVADIAVLIVSAEDGVKPQTIEALNCITKGSMPFIVALNKIDRTGVNLDKVKQDLAENGILVEGWGGTVPIVAISGKTGEGVPELLEMIALQSDIEELKGDPSALAEGFVIESDLNPKQGISATLLIKNGTLKTGMFVATHGAYAPIRAIENYKGENLQEASFSSPVKIVGWSAGPSVGSQFKTLLKKEDALEFAAKNIDLEIKEYQENIPSDSAFLEVVVKADTFGSLNAIEHELLKLRNPKIAVKIISKGVGNITEKDLKVANIKNSLVLGFNIEADKSAQALAMRDNTEIKTYKIIYELIDYVKEKIKENTPVETVKTVTGIVKIIRIFSKNKDKQVLGGRIEEGEIKLGGVVEILRRDSIIGTGKIKELQTQKIKTNIVKEGQEFGMMLESKIELVAGDILKATSLIKQESH</sequence>
<evidence type="ECO:0000313" key="10">
    <source>
        <dbReference type="EMBL" id="KKR29887.1"/>
    </source>
</evidence>
<keyword evidence="6" id="KW-0342">GTP-binding</keyword>
<evidence type="ECO:0000256" key="6">
    <source>
        <dbReference type="ARBA" id="ARBA00023134"/>
    </source>
</evidence>
<dbReference type="FunFam" id="3.40.50.10050:FF:000001">
    <property type="entry name" value="Translation initiation factor IF-2"/>
    <property type="match status" value="1"/>
</dbReference>
<dbReference type="SUPFAM" id="SSF52540">
    <property type="entry name" value="P-loop containing nucleoside triphosphate hydrolases"/>
    <property type="match status" value="1"/>
</dbReference>
<evidence type="ECO:0000259" key="9">
    <source>
        <dbReference type="PROSITE" id="PS51722"/>
    </source>
</evidence>
<keyword evidence="3 8" id="KW-0396">Initiation factor</keyword>
<accession>A0A0G0SW95</accession>
<dbReference type="InterPro" id="IPR009000">
    <property type="entry name" value="Transl_B-barrel_sf"/>
</dbReference>
<organism evidence="10 11">
    <name type="scientific">Candidatus Woesebacteria bacterium GW2011_GWA1_39_8</name>
    <dbReference type="NCBI Taxonomy" id="1618552"/>
    <lineage>
        <taxon>Bacteria</taxon>
        <taxon>Candidatus Woeseibacteriota</taxon>
    </lineage>
</organism>
<dbReference type="Gene3D" id="3.40.50.300">
    <property type="entry name" value="P-loop containing nucleotide triphosphate hydrolases"/>
    <property type="match status" value="1"/>
</dbReference>
<feature type="domain" description="Tr-type G" evidence="9">
    <location>
        <begin position="14"/>
        <end position="187"/>
    </location>
</feature>
<dbReference type="EMBL" id="LBXL01000019">
    <property type="protein sequence ID" value="KKR29887.1"/>
    <property type="molecule type" value="Genomic_DNA"/>
</dbReference>
<dbReference type="SUPFAM" id="SSF50447">
    <property type="entry name" value="Translation proteins"/>
    <property type="match status" value="2"/>
</dbReference>
<dbReference type="InterPro" id="IPR027417">
    <property type="entry name" value="P-loop_NTPase"/>
</dbReference>
<evidence type="ECO:0000313" key="11">
    <source>
        <dbReference type="Proteomes" id="UP000034793"/>
    </source>
</evidence>
<evidence type="ECO:0000256" key="7">
    <source>
        <dbReference type="NCBIfam" id="TIGR00487"/>
    </source>
</evidence>
<evidence type="ECO:0000256" key="3">
    <source>
        <dbReference type="ARBA" id="ARBA00022540"/>
    </source>
</evidence>
<evidence type="ECO:0000256" key="8">
    <source>
        <dbReference type="RuleBase" id="RU000644"/>
    </source>
</evidence>
<dbReference type="InterPro" id="IPR000178">
    <property type="entry name" value="TF_IF2_bacterial-like"/>
</dbReference>
<dbReference type="FunFam" id="3.40.50.300:FF:000019">
    <property type="entry name" value="Translation initiation factor IF-2"/>
    <property type="match status" value="1"/>
</dbReference>
<comment type="caution">
    <text evidence="10">The sequence shown here is derived from an EMBL/GenBank/DDBJ whole genome shotgun (WGS) entry which is preliminary data.</text>
</comment>